<gene>
    <name evidence="9" type="ORF">CLCR_04770</name>
</gene>
<dbReference type="OrthoDB" id="3990054at2759"/>
<evidence type="ECO:0000256" key="3">
    <source>
        <dbReference type="ARBA" id="ARBA00022824"/>
    </source>
</evidence>
<dbReference type="Proteomes" id="UP000094526">
    <property type="component" value="Unassembled WGS sequence"/>
</dbReference>
<keyword evidence="2 8" id="KW-0812">Transmembrane</keyword>
<evidence type="ECO:0008006" key="11">
    <source>
        <dbReference type="Google" id="ProtNLM"/>
    </source>
</evidence>
<reference evidence="10" key="1">
    <citation type="submission" date="2015-07" db="EMBL/GenBank/DDBJ databases">
        <authorList>
            <person name="Teixeira M.M."/>
            <person name="Souza R.C."/>
            <person name="Almeida L.G."/>
            <person name="Vicente V.A."/>
            <person name="de Hoog S."/>
            <person name="Bocca A.L."/>
            <person name="de Almeida S.R."/>
            <person name="Vasconcelos A.T."/>
            <person name="Felipe M.S."/>
        </authorList>
    </citation>
    <scope>NUCLEOTIDE SEQUENCE [LARGE SCALE GENOMIC DNA]</scope>
    <source>
        <strain evidence="10">KSF</strain>
    </source>
</reference>
<feature type="compositionally biased region" description="Polar residues" evidence="7">
    <location>
        <begin position="390"/>
        <end position="400"/>
    </location>
</feature>
<feature type="transmembrane region" description="Helical" evidence="8">
    <location>
        <begin position="295"/>
        <end position="318"/>
    </location>
</feature>
<keyword evidence="4 8" id="KW-1133">Transmembrane helix</keyword>
<feature type="compositionally biased region" description="Basic and acidic residues" evidence="7">
    <location>
        <begin position="463"/>
        <end position="487"/>
    </location>
</feature>
<organism evidence="9 10">
    <name type="scientific">Cladophialophora carrionii</name>
    <dbReference type="NCBI Taxonomy" id="86049"/>
    <lineage>
        <taxon>Eukaryota</taxon>
        <taxon>Fungi</taxon>
        <taxon>Dikarya</taxon>
        <taxon>Ascomycota</taxon>
        <taxon>Pezizomycotina</taxon>
        <taxon>Eurotiomycetes</taxon>
        <taxon>Chaetothyriomycetidae</taxon>
        <taxon>Chaetothyriales</taxon>
        <taxon>Herpotrichiellaceae</taxon>
        <taxon>Cladophialophora</taxon>
    </lineage>
</organism>
<feature type="region of interest" description="Disordered" evidence="7">
    <location>
        <begin position="150"/>
        <end position="178"/>
    </location>
</feature>
<keyword evidence="5" id="KW-0443">Lipid metabolism</keyword>
<dbReference type="PANTHER" id="PTHR21212">
    <property type="entry name" value="BERNARDINELLI-SEIP CONGENITAL LIPODYSTROPHY 2 HOMOLOG BSCL2 PROTEIN"/>
    <property type="match status" value="1"/>
</dbReference>
<keyword evidence="10" id="KW-1185">Reference proteome</keyword>
<evidence type="ECO:0000313" key="10">
    <source>
        <dbReference type="Proteomes" id="UP000094526"/>
    </source>
</evidence>
<name>A0A1C1CL18_9EURO</name>
<comment type="subcellular location">
    <subcellularLocation>
        <location evidence="1">Endoplasmic reticulum membrane</location>
        <topology evidence="1">Multi-pass membrane protein</topology>
    </subcellularLocation>
</comment>
<dbReference type="EMBL" id="LGRB01000011">
    <property type="protein sequence ID" value="OCT49132.1"/>
    <property type="molecule type" value="Genomic_DNA"/>
</dbReference>
<protein>
    <recommendedName>
        <fullName evidence="11">Adipose-regulatory protein-domain-containing protein</fullName>
    </recommendedName>
</protein>
<comment type="caution">
    <text evidence="9">The sequence shown here is derived from an EMBL/GenBank/DDBJ whole genome shotgun (WGS) entry which is preliminary data.</text>
</comment>
<keyword evidence="6 8" id="KW-0472">Membrane</keyword>
<dbReference type="STRING" id="86049.A0A1C1CL18"/>
<keyword evidence="3" id="KW-0256">Endoplasmic reticulum</keyword>
<sequence length="529" mass="57711">MANASYQKNSYDDEEEGDSLTRRAIKLALAPLRTLTSRAAIKVYLATTLFLTTSAVLLTVSSSAYAFFYYNYIPQINLERTLYLQYGAAGARAGASHDHEHPYAIVALDTAALIAHQAYDVSLILEMPRCATNLNAGNFMLDLSLLGGDPDDAPHATPPAGDASSSSPPPPPLDISTMTRSDDVLHRSRRPAILPFASPVPALARTLVHLPFHILGMRDPDRSTLVVPMFEMLVFDRRRSSHSGNRAGSRTGNIIPTHAKVEVQSRETLRVYSARLVFRAQFQGLRYVVYNYRGVSFVVFSALFYMVAVTSMLLGWGLMAHFWSKLKVGTQPDTKRSLLAGEARKKIKREAEDEEPEQSRIQAEDDSGVGVTKIKTEDEDPDSSPHGGLSLSNLSDTPAQYPTRRGRPPLTFSGRLSSGSGSGTRTHAAVVEGGGGGGEVEEEEHLRRPMGVDEAADDEDEGDHDHDQDQDRGGDGDWEDHEIRGRAFDSGIGTSMESEQAGSAGRGGTVVRRRSSRGTGARDKKHTTW</sequence>
<dbReference type="PANTHER" id="PTHR21212:SF0">
    <property type="entry name" value="SEIPIN"/>
    <property type="match status" value="1"/>
</dbReference>
<feature type="region of interest" description="Disordered" evidence="7">
    <location>
        <begin position="347"/>
        <end position="529"/>
    </location>
</feature>
<proteinExistence type="predicted"/>
<dbReference type="CDD" id="cd23995">
    <property type="entry name" value="Seipin_BSCL2_like"/>
    <property type="match status" value="1"/>
</dbReference>
<dbReference type="VEuPathDB" id="FungiDB:CLCR_04770"/>
<dbReference type="VEuPathDB" id="FungiDB:G647_02794"/>
<evidence type="ECO:0000256" key="4">
    <source>
        <dbReference type="ARBA" id="ARBA00022989"/>
    </source>
</evidence>
<accession>A0A1C1CL18</accession>
<evidence type="ECO:0000313" key="9">
    <source>
        <dbReference type="EMBL" id="OCT49132.1"/>
    </source>
</evidence>
<evidence type="ECO:0000256" key="6">
    <source>
        <dbReference type="ARBA" id="ARBA00023136"/>
    </source>
</evidence>
<dbReference type="GO" id="GO:0140042">
    <property type="term" value="P:lipid droplet formation"/>
    <property type="evidence" value="ECO:0007669"/>
    <property type="project" value="UniProtKB-ARBA"/>
</dbReference>
<feature type="transmembrane region" description="Helical" evidence="8">
    <location>
        <begin position="43"/>
        <end position="70"/>
    </location>
</feature>
<evidence type="ECO:0000256" key="5">
    <source>
        <dbReference type="ARBA" id="ARBA00023098"/>
    </source>
</evidence>
<evidence type="ECO:0000256" key="8">
    <source>
        <dbReference type="SAM" id="Phobius"/>
    </source>
</evidence>
<dbReference type="AlphaFoldDB" id="A0A1C1CL18"/>
<dbReference type="InterPro" id="IPR009617">
    <property type="entry name" value="Seipin"/>
</dbReference>
<evidence type="ECO:0000256" key="7">
    <source>
        <dbReference type="SAM" id="MobiDB-lite"/>
    </source>
</evidence>
<dbReference type="GO" id="GO:0006629">
    <property type="term" value="P:lipid metabolic process"/>
    <property type="evidence" value="ECO:0007669"/>
    <property type="project" value="UniProtKB-KW"/>
</dbReference>
<evidence type="ECO:0000256" key="2">
    <source>
        <dbReference type="ARBA" id="ARBA00022692"/>
    </source>
</evidence>
<dbReference type="Pfam" id="PF06775">
    <property type="entry name" value="Seipin"/>
    <property type="match status" value="1"/>
</dbReference>
<dbReference type="GO" id="GO:0005789">
    <property type="term" value="C:endoplasmic reticulum membrane"/>
    <property type="evidence" value="ECO:0007669"/>
    <property type="project" value="UniProtKB-SubCell"/>
</dbReference>
<evidence type="ECO:0000256" key="1">
    <source>
        <dbReference type="ARBA" id="ARBA00004477"/>
    </source>
</evidence>